<sequence>MHGGFYNGETEPLVLVKKGLDDNIGLGDGFTARRDVFPMGNGTDFEIHVYYKGKEYGIFGSEGWFNKHGISKDVSIPKKIEDRLKGKAIETMRKQGRLGPKGTDNKGDNWKRPRLGGGC</sequence>
<evidence type="ECO:0000313" key="2">
    <source>
        <dbReference type="EMBL" id="GAA2003308.1"/>
    </source>
</evidence>
<evidence type="ECO:0008006" key="4">
    <source>
        <dbReference type="Google" id="ProtNLM"/>
    </source>
</evidence>
<accession>A0ABP5ENM0</accession>
<evidence type="ECO:0000313" key="3">
    <source>
        <dbReference type="Proteomes" id="UP001501585"/>
    </source>
</evidence>
<name>A0ABP5ENM0_9ACTN</name>
<feature type="region of interest" description="Disordered" evidence="1">
    <location>
        <begin position="89"/>
        <end position="119"/>
    </location>
</feature>
<comment type="caution">
    <text evidence="2">The sequence shown here is derived from an EMBL/GenBank/DDBJ whole genome shotgun (WGS) entry which is preliminary data.</text>
</comment>
<reference evidence="3" key="1">
    <citation type="journal article" date="2019" name="Int. J. Syst. Evol. Microbiol.">
        <title>The Global Catalogue of Microorganisms (GCM) 10K type strain sequencing project: providing services to taxonomists for standard genome sequencing and annotation.</title>
        <authorList>
            <consortium name="The Broad Institute Genomics Platform"/>
            <consortium name="The Broad Institute Genome Sequencing Center for Infectious Disease"/>
            <person name="Wu L."/>
            <person name="Ma J."/>
        </authorList>
    </citation>
    <scope>NUCLEOTIDE SEQUENCE [LARGE SCALE GENOMIC DNA]</scope>
    <source>
        <strain evidence="3">JCM 15313</strain>
    </source>
</reference>
<proteinExistence type="predicted"/>
<dbReference type="EMBL" id="BAAAPC010000013">
    <property type="protein sequence ID" value="GAA2003308.1"/>
    <property type="molecule type" value="Genomic_DNA"/>
</dbReference>
<gene>
    <name evidence="2" type="ORF">GCM10009799_33060</name>
</gene>
<dbReference type="RefSeq" id="WP_344163484.1">
    <property type="nucleotide sequence ID" value="NZ_BAAAPC010000013.1"/>
</dbReference>
<keyword evidence="3" id="KW-1185">Reference proteome</keyword>
<evidence type="ECO:0000256" key="1">
    <source>
        <dbReference type="SAM" id="MobiDB-lite"/>
    </source>
</evidence>
<organism evidence="2 3">
    <name type="scientific">Nocardiopsis rhodophaea</name>
    <dbReference type="NCBI Taxonomy" id="280238"/>
    <lineage>
        <taxon>Bacteria</taxon>
        <taxon>Bacillati</taxon>
        <taxon>Actinomycetota</taxon>
        <taxon>Actinomycetes</taxon>
        <taxon>Streptosporangiales</taxon>
        <taxon>Nocardiopsidaceae</taxon>
        <taxon>Nocardiopsis</taxon>
    </lineage>
</organism>
<dbReference type="Proteomes" id="UP001501585">
    <property type="component" value="Unassembled WGS sequence"/>
</dbReference>
<protein>
    <recommendedName>
        <fullName evidence="4">Jacalin-type lectin domain-containing protein</fullName>
    </recommendedName>
</protein>